<protein>
    <submittedName>
        <fullName evidence="1">Uncharacterized protein</fullName>
    </submittedName>
</protein>
<organism evidence="1 2">
    <name type="scientific">Striga hermonthica</name>
    <name type="common">Purple witchweed</name>
    <name type="synonym">Buchnera hermonthica</name>
    <dbReference type="NCBI Taxonomy" id="68872"/>
    <lineage>
        <taxon>Eukaryota</taxon>
        <taxon>Viridiplantae</taxon>
        <taxon>Streptophyta</taxon>
        <taxon>Embryophyta</taxon>
        <taxon>Tracheophyta</taxon>
        <taxon>Spermatophyta</taxon>
        <taxon>Magnoliopsida</taxon>
        <taxon>eudicotyledons</taxon>
        <taxon>Gunneridae</taxon>
        <taxon>Pentapetalae</taxon>
        <taxon>asterids</taxon>
        <taxon>lamiids</taxon>
        <taxon>Lamiales</taxon>
        <taxon>Orobanchaceae</taxon>
        <taxon>Buchnereae</taxon>
        <taxon>Striga</taxon>
    </lineage>
</organism>
<reference evidence="1" key="1">
    <citation type="submission" date="2019-12" db="EMBL/GenBank/DDBJ databases">
        <authorList>
            <person name="Scholes J."/>
        </authorList>
    </citation>
    <scope>NUCLEOTIDE SEQUENCE</scope>
</reference>
<dbReference type="OrthoDB" id="1937329at2759"/>
<dbReference type="AlphaFoldDB" id="A0A9N7R849"/>
<dbReference type="Proteomes" id="UP001153555">
    <property type="component" value="Unassembled WGS sequence"/>
</dbReference>
<accession>A0A9N7R849</accession>
<proteinExistence type="predicted"/>
<dbReference type="PANTHER" id="PTHR34788">
    <property type="entry name" value="F15I1.22"/>
    <property type="match status" value="1"/>
</dbReference>
<name>A0A9N7R849_STRHE</name>
<comment type="caution">
    <text evidence="1">The sequence shown here is derived from an EMBL/GenBank/DDBJ whole genome shotgun (WGS) entry which is preliminary data.</text>
</comment>
<sequence length="107" mass="12326">MSSQTAPEKINTSPVRPAFRWALGRRRQRRLPSVCLGGKKPGRRLSFARACRKVKLNWLRVKYAFMLRKLKSYYASLLKERGTIGSFQQRMYMEHSLAVPVLGPAIC</sequence>
<dbReference type="PANTHER" id="PTHR34788:SF4">
    <property type="entry name" value="F15I1.22"/>
    <property type="match status" value="1"/>
</dbReference>
<keyword evidence="2" id="KW-1185">Reference proteome</keyword>
<evidence type="ECO:0000313" key="2">
    <source>
        <dbReference type="Proteomes" id="UP001153555"/>
    </source>
</evidence>
<gene>
    <name evidence="1" type="ORF">SHERM_16036</name>
</gene>
<dbReference type="EMBL" id="CACSLK010013932">
    <property type="protein sequence ID" value="CAA0816168.1"/>
    <property type="molecule type" value="Genomic_DNA"/>
</dbReference>
<evidence type="ECO:0000313" key="1">
    <source>
        <dbReference type="EMBL" id="CAA0816168.1"/>
    </source>
</evidence>